<evidence type="ECO:0000259" key="5">
    <source>
        <dbReference type="PROSITE" id="PS51898"/>
    </source>
</evidence>
<name>A0A921IK35_9FIRM</name>
<proteinExistence type="inferred from homology"/>
<keyword evidence="2 4" id="KW-0238">DNA-binding</keyword>
<reference evidence="7" key="1">
    <citation type="journal article" date="2021" name="PeerJ">
        <title>Extensive microbial diversity within the chicken gut microbiome revealed by metagenomics and culture.</title>
        <authorList>
            <person name="Gilroy R."/>
            <person name="Ravi A."/>
            <person name="Getino M."/>
            <person name="Pursley I."/>
            <person name="Horton D.L."/>
            <person name="Alikhan N.F."/>
            <person name="Baker D."/>
            <person name="Gharbi K."/>
            <person name="Hall N."/>
            <person name="Watson M."/>
            <person name="Adriaenssens E.M."/>
            <person name="Foster-Nyarko E."/>
            <person name="Jarju S."/>
            <person name="Secka A."/>
            <person name="Antonio M."/>
            <person name="Oren A."/>
            <person name="Chaudhuri R.R."/>
            <person name="La Ragione R."/>
            <person name="Hildebrand F."/>
            <person name="Pallen M.J."/>
        </authorList>
    </citation>
    <scope>NUCLEOTIDE SEQUENCE</scope>
    <source>
        <strain evidence="7">ChiBcec21-2208</strain>
    </source>
</reference>
<protein>
    <submittedName>
        <fullName evidence="7">Site-specific integrase</fullName>
    </submittedName>
</protein>
<evidence type="ECO:0000313" key="8">
    <source>
        <dbReference type="Proteomes" id="UP000782880"/>
    </source>
</evidence>
<feature type="domain" description="Tyr recombinase" evidence="5">
    <location>
        <begin position="176"/>
        <end position="327"/>
    </location>
</feature>
<gene>
    <name evidence="7" type="ORF">K8V20_02610</name>
</gene>
<dbReference type="InterPro" id="IPR025269">
    <property type="entry name" value="SAM-like_dom"/>
</dbReference>
<feature type="domain" description="Core-binding (CB)" evidence="6">
    <location>
        <begin position="69"/>
        <end position="156"/>
    </location>
</feature>
<reference evidence="7" key="2">
    <citation type="submission" date="2021-09" db="EMBL/GenBank/DDBJ databases">
        <authorList>
            <person name="Gilroy R."/>
        </authorList>
    </citation>
    <scope>NUCLEOTIDE SEQUENCE</scope>
    <source>
        <strain evidence="7">ChiBcec21-2208</strain>
    </source>
</reference>
<feature type="non-terminal residue" evidence="7">
    <location>
        <position position="327"/>
    </location>
</feature>
<evidence type="ECO:0000256" key="2">
    <source>
        <dbReference type="ARBA" id="ARBA00023125"/>
    </source>
</evidence>
<dbReference type="GO" id="GO:0006310">
    <property type="term" value="P:DNA recombination"/>
    <property type="evidence" value="ECO:0007669"/>
    <property type="project" value="UniProtKB-KW"/>
</dbReference>
<comment type="similarity">
    <text evidence="1">Belongs to the 'phage' integrase family.</text>
</comment>
<dbReference type="PANTHER" id="PTHR30349:SF41">
    <property type="entry name" value="INTEGRASE_RECOMBINASE PROTEIN MJ0367-RELATED"/>
    <property type="match status" value="1"/>
</dbReference>
<evidence type="ECO:0000259" key="6">
    <source>
        <dbReference type="PROSITE" id="PS51900"/>
    </source>
</evidence>
<dbReference type="GO" id="GO:0003677">
    <property type="term" value="F:DNA binding"/>
    <property type="evidence" value="ECO:0007669"/>
    <property type="project" value="UniProtKB-UniRule"/>
</dbReference>
<dbReference type="InterPro" id="IPR013762">
    <property type="entry name" value="Integrase-like_cat_sf"/>
</dbReference>
<evidence type="ECO:0000256" key="1">
    <source>
        <dbReference type="ARBA" id="ARBA00008857"/>
    </source>
</evidence>
<dbReference type="GO" id="GO:0015074">
    <property type="term" value="P:DNA integration"/>
    <property type="evidence" value="ECO:0007669"/>
    <property type="project" value="InterPro"/>
</dbReference>
<dbReference type="EMBL" id="DYVE01000068">
    <property type="protein sequence ID" value="HJG27525.1"/>
    <property type="molecule type" value="Genomic_DNA"/>
</dbReference>
<dbReference type="Pfam" id="PF13102">
    <property type="entry name" value="Phage_int_SAM_5"/>
    <property type="match status" value="1"/>
</dbReference>
<dbReference type="InterPro" id="IPR010998">
    <property type="entry name" value="Integrase_recombinase_N"/>
</dbReference>
<dbReference type="InterPro" id="IPR011010">
    <property type="entry name" value="DNA_brk_join_enz"/>
</dbReference>
<organism evidence="7 8">
    <name type="scientific">Subdoligranulum variabile</name>
    <dbReference type="NCBI Taxonomy" id="214851"/>
    <lineage>
        <taxon>Bacteria</taxon>
        <taxon>Bacillati</taxon>
        <taxon>Bacillota</taxon>
        <taxon>Clostridia</taxon>
        <taxon>Eubacteriales</taxon>
        <taxon>Oscillospiraceae</taxon>
        <taxon>Subdoligranulum</taxon>
    </lineage>
</organism>
<dbReference type="AlphaFoldDB" id="A0A921IK35"/>
<sequence>MAYIQQRGERKYKITVCNGYKPNGQKRMRARTITVPREVSKRGIQQYVMAEAERLEKRFRTGIDQSENTRFEDYANRWLERMSKRYKTSTLEGYRRMLEAMYPTIGGLPLCKIRPMVLEELCEELRQRPGRNGKTMSENTVHKYLDTVSAVLQDAVKNDILLYNPSRRVDKLRVEPTPQRIPQAWEMQKLLQCILQEPLLYRVYYLLALSTGLRRGELCALRWRDLHGGNQLLIQHSRSTVVGKGVVESDTKSHRTRVVVLPQLVFDYLGELLFDQIVENNGICPDDLIFAKNGKPIHPDTFSRHLRCLYDRNGFPKDYHLHTMRHF</sequence>
<evidence type="ECO:0000256" key="3">
    <source>
        <dbReference type="ARBA" id="ARBA00023172"/>
    </source>
</evidence>
<dbReference type="PANTHER" id="PTHR30349">
    <property type="entry name" value="PHAGE INTEGRASE-RELATED"/>
    <property type="match status" value="1"/>
</dbReference>
<dbReference type="PROSITE" id="PS51900">
    <property type="entry name" value="CB"/>
    <property type="match status" value="1"/>
</dbReference>
<evidence type="ECO:0000256" key="4">
    <source>
        <dbReference type="PROSITE-ProRule" id="PRU01248"/>
    </source>
</evidence>
<dbReference type="PROSITE" id="PS51898">
    <property type="entry name" value="TYR_RECOMBINASE"/>
    <property type="match status" value="1"/>
</dbReference>
<accession>A0A921IK35</accession>
<dbReference type="Pfam" id="PF00589">
    <property type="entry name" value="Phage_integrase"/>
    <property type="match status" value="1"/>
</dbReference>
<dbReference type="Proteomes" id="UP000782880">
    <property type="component" value="Unassembled WGS sequence"/>
</dbReference>
<dbReference type="Gene3D" id="1.10.150.130">
    <property type="match status" value="1"/>
</dbReference>
<keyword evidence="3" id="KW-0233">DNA recombination</keyword>
<comment type="caution">
    <text evidence="7">The sequence shown here is derived from an EMBL/GenBank/DDBJ whole genome shotgun (WGS) entry which is preliminary data.</text>
</comment>
<dbReference type="SUPFAM" id="SSF56349">
    <property type="entry name" value="DNA breaking-rejoining enzymes"/>
    <property type="match status" value="1"/>
</dbReference>
<dbReference type="InterPro" id="IPR044068">
    <property type="entry name" value="CB"/>
</dbReference>
<dbReference type="InterPro" id="IPR050090">
    <property type="entry name" value="Tyrosine_recombinase_XerCD"/>
</dbReference>
<dbReference type="Gene3D" id="1.10.443.10">
    <property type="entry name" value="Intergrase catalytic core"/>
    <property type="match status" value="1"/>
</dbReference>
<dbReference type="InterPro" id="IPR002104">
    <property type="entry name" value="Integrase_catalytic"/>
</dbReference>
<evidence type="ECO:0000313" key="7">
    <source>
        <dbReference type="EMBL" id="HJG27525.1"/>
    </source>
</evidence>